<dbReference type="AlphaFoldDB" id="A0A0Q3KPS8"/>
<reference evidence="1 2" key="1">
    <citation type="journal article" date="2010" name="Nature">
        <title>Genome sequencing and analysis of the model grass Brachypodium distachyon.</title>
        <authorList>
            <consortium name="International Brachypodium Initiative"/>
        </authorList>
    </citation>
    <scope>NUCLEOTIDE SEQUENCE [LARGE SCALE GENOMIC DNA]</scope>
    <source>
        <strain evidence="1 2">Bd21</strain>
    </source>
</reference>
<sequence>MMMMNDVSDDAEPSLSTNLSLEGMSWWTPDGKMILRRTWFPTISKLKTSELNKQHDNVTTLTRLLRKIPLIETLFETSMPNFQGENRCELRYTGRVIS</sequence>
<accession>A0A0Q3KPS8</accession>
<dbReference type="Proteomes" id="UP000008810">
    <property type="component" value="Chromosome 5"/>
</dbReference>
<reference evidence="2" key="3">
    <citation type="submission" date="2018-08" db="UniProtKB">
        <authorList>
            <consortium name="EnsemblPlants"/>
        </authorList>
    </citation>
    <scope>IDENTIFICATION</scope>
    <source>
        <strain evidence="2">cv. Bd21</strain>
    </source>
</reference>
<dbReference type="EMBL" id="CM000884">
    <property type="protein sequence ID" value="KQJ81909.1"/>
    <property type="molecule type" value="Genomic_DNA"/>
</dbReference>
<gene>
    <name evidence="1" type="ORF">BRADI_5g03746v3</name>
</gene>
<dbReference type="EnsemblPlants" id="KQJ81909">
    <property type="protein sequence ID" value="KQJ81909"/>
    <property type="gene ID" value="BRADI_5g03746v3"/>
</dbReference>
<organism evidence="1">
    <name type="scientific">Brachypodium distachyon</name>
    <name type="common">Purple false brome</name>
    <name type="synonym">Trachynia distachya</name>
    <dbReference type="NCBI Taxonomy" id="15368"/>
    <lineage>
        <taxon>Eukaryota</taxon>
        <taxon>Viridiplantae</taxon>
        <taxon>Streptophyta</taxon>
        <taxon>Embryophyta</taxon>
        <taxon>Tracheophyta</taxon>
        <taxon>Spermatophyta</taxon>
        <taxon>Magnoliopsida</taxon>
        <taxon>Liliopsida</taxon>
        <taxon>Poales</taxon>
        <taxon>Poaceae</taxon>
        <taxon>BOP clade</taxon>
        <taxon>Pooideae</taxon>
        <taxon>Stipodae</taxon>
        <taxon>Brachypodieae</taxon>
        <taxon>Brachypodium</taxon>
    </lineage>
</organism>
<evidence type="ECO:0000313" key="3">
    <source>
        <dbReference type="Proteomes" id="UP000008810"/>
    </source>
</evidence>
<keyword evidence="3" id="KW-1185">Reference proteome</keyword>
<evidence type="ECO:0000313" key="2">
    <source>
        <dbReference type="EnsemblPlants" id="KQJ81909"/>
    </source>
</evidence>
<reference evidence="1" key="2">
    <citation type="submission" date="2017-06" db="EMBL/GenBank/DDBJ databases">
        <title>WGS assembly of Brachypodium distachyon.</title>
        <authorList>
            <consortium name="The International Brachypodium Initiative"/>
            <person name="Lucas S."/>
            <person name="Harmon-Smith M."/>
            <person name="Lail K."/>
            <person name="Tice H."/>
            <person name="Grimwood J."/>
            <person name="Bruce D."/>
            <person name="Barry K."/>
            <person name="Shu S."/>
            <person name="Lindquist E."/>
            <person name="Wang M."/>
            <person name="Pitluck S."/>
            <person name="Vogel J.P."/>
            <person name="Garvin D.F."/>
            <person name="Mockler T.C."/>
            <person name="Schmutz J."/>
            <person name="Rokhsar D."/>
            <person name="Bevan M.W."/>
        </authorList>
    </citation>
    <scope>NUCLEOTIDE SEQUENCE</scope>
    <source>
        <strain evidence="1">Bd21</strain>
    </source>
</reference>
<name>A0A0Q3KPS8_BRADI</name>
<dbReference type="Gramene" id="KQJ81909">
    <property type="protein sequence ID" value="KQJ81909"/>
    <property type="gene ID" value="BRADI_5g03746v3"/>
</dbReference>
<proteinExistence type="predicted"/>
<evidence type="ECO:0000313" key="1">
    <source>
        <dbReference type="EMBL" id="KQJ81909.1"/>
    </source>
</evidence>
<protein>
    <submittedName>
        <fullName evidence="1 2">Uncharacterized protein</fullName>
    </submittedName>
</protein>
<dbReference type="InParanoid" id="A0A0Q3KPS8"/>